<name>A0A0H5DQF9_9BACT</name>
<accession>A0A0H5DQF9</accession>
<dbReference type="AlphaFoldDB" id="A0A0H5DQF9"/>
<feature type="signal peptide" evidence="1">
    <location>
        <begin position="1"/>
        <end position="20"/>
    </location>
</feature>
<feature type="chain" id="PRO_5005218505" evidence="1">
    <location>
        <begin position="21"/>
        <end position="78"/>
    </location>
</feature>
<protein>
    <submittedName>
        <fullName evidence="2">Putative secreted protein</fullName>
    </submittedName>
</protein>
<gene>
    <name evidence="2" type="ORF">ELAC_1558</name>
</gene>
<dbReference type="RefSeq" id="WP_098038747.1">
    <property type="nucleotide sequence ID" value="NZ_CWGJ01000025.1"/>
</dbReference>
<keyword evidence="3" id="KW-1185">Reference proteome</keyword>
<organism evidence="2 3">
    <name type="scientific">Estrella lausannensis</name>
    <dbReference type="NCBI Taxonomy" id="483423"/>
    <lineage>
        <taxon>Bacteria</taxon>
        <taxon>Pseudomonadati</taxon>
        <taxon>Chlamydiota</taxon>
        <taxon>Chlamydiia</taxon>
        <taxon>Parachlamydiales</taxon>
        <taxon>Candidatus Criblamydiaceae</taxon>
        <taxon>Estrella</taxon>
    </lineage>
</organism>
<proteinExistence type="predicted"/>
<evidence type="ECO:0000256" key="1">
    <source>
        <dbReference type="SAM" id="SignalP"/>
    </source>
</evidence>
<evidence type="ECO:0000313" key="3">
    <source>
        <dbReference type="Proteomes" id="UP000220251"/>
    </source>
</evidence>
<dbReference type="Proteomes" id="UP000220251">
    <property type="component" value="Unassembled WGS sequence"/>
</dbReference>
<sequence>MKYHPLILSALILAAPSLYGDPPREASKPMNGQQNAYEQSVSLATQQNKTLTFEIAYSGDKQIAEGTHRNPVLFIRVN</sequence>
<dbReference type="EMBL" id="CWGJ01000025">
    <property type="protein sequence ID" value="CRX38886.1"/>
    <property type="molecule type" value="Genomic_DNA"/>
</dbReference>
<reference evidence="3" key="1">
    <citation type="submission" date="2015-06" db="EMBL/GenBank/DDBJ databases">
        <authorList>
            <person name="Bertelli C."/>
        </authorList>
    </citation>
    <scope>NUCLEOTIDE SEQUENCE [LARGE SCALE GENOMIC DNA]</scope>
    <source>
        <strain evidence="3">CRIB-30</strain>
    </source>
</reference>
<evidence type="ECO:0000313" key="2">
    <source>
        <dbReference type="EMBL" id="CRX38886.1"/>
    </source>
</evidence>
<keyword evidence="1" id="KW-0732">Signal</keyword>